<dbReference type="PROSITE" id="PS51670">
    <property type="entry name" value="SHKT"/>
    <property type="match status" value="1"/>
</dbReference>
<dbReference type="InterPro" id="IPR036772">
    <property type="entry name" value="SRCR-like_dom_sf"/>
</dbReference>
<dbReference type="Gene3D" id="2.60.120.200">
    <property type="match status" value="1"/>
</dbReference>
<gene>
    <name evidence="4" type="ORF">CGI_10012379</name>
</gene>
<dbReference type="HOGENOM" id="CLU_341386_0_0_1"/>
<dbReference type="AlphaFoldDB" id="K1QA70"/>
<comment type="caution">
    <text evidence="3">Lacks conserved residue(s) required for the propagation of feature annotation.</text>
</comment>
<dbReference type="SMART" id="SM00137">
    <property type="entry name" value="MAM"/>
    <property type="match status" value="1"/>
</dbReference>
<dbReference type="InterPro" id="IPR000998">
    <property type="entry name" value="MAM_dom"/>
</dbReference>
<dbReference type="InParanoid" id="K1QA70"/>
<dbReference type="SUPFAM" id="SSF53300">
    <property type="entry name" value="vWA-like"/>
    <property type="match status" value="1"/>
</dbReference>
<dbReference type="PROSITE" id="PS50287">
    <property type="entry name" value="SRCR_2"/>
    <property type="match status" value="2"/>
</dbReference>
<dbReference type="Gene3D" id="3.10.250.10">
    <property type="entry name" value="SRCR-like domain"/>
    <property type="match status" value="2"/>
</dbReference>
<dbReference type="Pfam" id="PF00530">
    <property type="entry name" value="SRCR"/>
    <property type="match status" value="2"/>
</dbReference>
<evidence type="ECO:0000256" key="1">
    <source>
        <dbReference type="ARBA" id="ARBA00022729"/>
    </source>
</evidence>
<dbReference type="PRINTS" id="PR00258">
    <property type="entry name" value="SPERACTRCPTR"/>
</dbReference>
<dbReference type="PRINTS" id="PR00453">
    <property type="entry name" value="VWFADOMAIN"/>
</dbReference>
<dbReference type="SMART" id="SM00327">
    <property type="entry name" value="VWA"/>
    <property type="match status" value="1"/>
</dbReference>
<dbReference type="InterPro" id="IPR036465">
    <property type="entry name" value="vWFA_dom_sf"/>
</dbReference>
<dbReference type="PANTHER" id="PTHR48071">
    <property type="entry name" value="SRCR DOMAIN-CONTAINING PROTEIN"/>
    <property type="match status" value="1"/>
</dbReference>
<dbReference type="SMART" id="SM00202">
    <property type="entry name" value="SR"/>
    <property type="match status" value="2"/>
</dbReference>
<dbReference type="InterPro" id="IPR001190">
    <property type="entry name" value="SRCR"/>
</dbReference>
<reference evidence="4" key="1">
    <citation type="journal article" date="2012" name="Nature">
        <title>The oyster genome reveals stress adaptation and complexity of shell formation.</title>
        <authorList>
            <person name="Zhang G."/>
            <person name="Fang X."/>
            <person name="Guo X."/>
            <person name="Li L."/>
            <person name="Luo R."/>
            <person name="Xu F."/>
            <person name="Yang P."/>
            <person name="Zhang L."/>
            <person name="Wang X."/>
            <person name="Qi H."/>
            <person name="Xiong Z."/>
            <person name="Que H."/>
            <person name="Xie Y."/>
            <person name="Holland P.W."/>
            <person name="Paps J."/>
            <person name="Zhu Y."/>
            <person name="Wu F."/>
            <person name="Chen Y."/>
            <person name="Wang J."/>
            <person name="Peng C."/>
            <person name="Meng J."/>
            <person name="Yang L."/>
            <person name="Liu J."/>
            <person name="Wen B."/>
            <person name="Zhang N."/>
            <person name="Huang Z."/>
            <person name="Zhu Q."/>
            <person name="Feng Y."/>
            <person name="Mount A."/>
            <person name="Hedgecock D."/>
            <person name="Xu Z."/>
            <person name="Liu Y."/>
            <person name="Domazet-Loso T."/>
            <person name="Du Y."/>
            <person name="Sun X."/>
            <person name="Zhang S."/>
            <person name="Liu B."/>
            <person name="Cheng P."/>
            <person name="Jiang X."/>
            <person name="Li J."/>
            <person name="Fan D."/>
            <person name="Wang W."/>
            <person name="Fu W."/>
            <person name="Wang T."/>
            <person name="Wang B."/>
            <person name="Zhang J."/>
            <person name="Peng Z."/>
            <person name="Li Y."/>
            <person name="Li N."/>
            <person name="Wang J."/>
            <person name="Chen M."/>
            <person name="He Y."/>
            <person name="Tan F."/>
            <person name="Song X."/>
            <person name="Zheng Q."/>
            <person name="Huang R."/>
            <person name="Yang H."/>
            <person name="Du X."/>
            <person name="Chen L."/>
            <person name="Yang M."/>
            <person name="Gaffney P.M."/>
            <person name="Wang S."/>
            <person name="Luo L."/>
            <person name="She Z."/>
            <person name="Ming Y."/>
            <person name="Huang W."/>
            <person name="Zhang S."/>
            <person name="Huang B."/>
            <person name="Zhang Y."/>
            <person name="Qu T."/>
            <person name="Ni P."/>
            <person name="Miao G."/>
            <person name="Wang J."/>
            <person name="Wang Q."/>
            <person name="Steinberg C.E."/>
            <person name="Wang H."/>
            <person name="Li N."/>
            <person name="Qian L."/>
            <person name="Zhang G."/>
            <person name="Li Y."/>
            <person name="Yang H."/>
            <person name="Liu X."/>
            <person name="Wang J."/>
            <person name="Yin Y."/>
            <person name="Wang J."/>
        </authorList>
    </citation>
    <scope>NUCLEOTIDE SEQUENCE [LARGE SCALE GENOMIC DNA]</scope>
    <source>
        <strain evidence="4">05x7-T-G4-1.051#20</strain>
    </source>
</reference>
<protein>
    <submittedName>
        <fullName evidence="4">Deleted in malignant brain tumors 1 protein</fullName>
    </submittedName>
</protein>
<dbReference type="InterPro" id="IPR013320">
    <property type="entry name" value="ConA-like_dom_sf"/>
</dbReference>
<evidence type="ECO:0000256" key="2">
    <source>
        <dbReference type="ARBA" id="ARBA00023157"/>
    </source>
</evidence>
<dbReference type="Pfam" id="PF00629">
    <property type="entry name" value="MAM"/>
    <property type="match status" value="1"/>
</dbReference>
<dbReference type="Gene3D" id="3.40.50.410">
    <property type="entry name" value="von Willebrand factor, type A domain"/>
    <property type="match status" value="1"/>
</dbReference>
<organism evidence="4">
    <name type="scientific">Magallana gigas</name>
    <name type="common">Pacific oyster</name>
    <name type="synonym">Crassostrea gigas</name>
    <dbReference type="NCBI Taxonomy" id="29159"/>
    <lineage>
        <taxon>Eukaryota</taxon>
        <taxon>Metazoa</taxon>
        <taxon>Spiralia</taxon>
        <taxon>Lophotrochozoa</taxon>
        <taxon>Mollusca</taxon>
        <taxon>Bivalvia</taxon>
        <taxon>Autobranchia</taxon>
        <taxon>Pteriomorphia</taxon>
        <taxon>Ostreida</taxon>
        <taxon>Ostreoidea</taxon>
        <taxon>Ostreidae</taxon>
        <taxon>Magallana</taxon>
    </lineage>
</organism>
<dbReference type="SMART" id="SM00254">
    <property type="entry name" value="ShKT"/>
    <property type="match status" value="2"/>
</dbReference>
<dbReference type="PROSITE" id="PS50234">
    <property type="entry name" value="VWFA"/>
    <property type="match status" value="1"/>
</dbReference>
<dbReference type="EMBL" id="JH816369">
    <property type="protein sequence ID" value="EKC25750.1"/>
    <property type="molecule type" value="Genomic_DNA"/>
</dbReference>
<evidence type="ECO:0000313" key="4">
    <source>
        <dbReference type="EMBL" id="EKC25750.1"/>
    </source>
</evidence>
<keyword evidence="2 3" id="KW-1015">Disulfide bond</keyword>
<dbReference type="SUPFAM" id="SSF56487">
    <property type="entry name" value="SRCR-like"/>
    <property type="match status" value="2"/>
</dbReference>
<evidence type="ECO:0000256" key="3">
    <source>
        <dbReference type="PROSITE-ProRule" id="PRU00196"/>
    </source>
</evidence>
<name>K1QA70_MAGGI</name>
<dbReference type="PANTHER" id="PTHR48071:SF18">
    <property type="entry name" value="DELETED IN MALIGNANT BRAIN TUMORS 1 PROTEIN-RELATED"/>
    <property type="match status" value="1"/>
</dbReference>
<feature type="disulfide bond" evidence="3">
    <location>
        <begin position="97"/>
        <end position="107"/>
    </location>
</feature>
<accession>K1QA70</accession>
<keyword evidence="1" id="KW-0732">Signal</keyword>
<proteinExistence type="predicted"/>
<sequence length="831" mass="90578">MDEWLSRERDPKKVFVFESSASRIRLVNGHGAPNQGRLEVYDNMLGVWGTVCDDLFDRNAAGVVCEQLGYSRLNAQVRTQAFFGPGRGRIAYDDVKCSGSETDLSQCSHAMISDCTHAEDVGVICQNTSTNANCNFEQSGCPWVNIRGENFDWMVHTGSTPSSGTGPVTDHTLGTSSGHYAFIETSSPRRPGDIARLVSPSLSQSNTRCLQFWYHMWGRTMGTLNVVVSTSSGNSTVWSLKGDQGNAWHLARVVLEAIVGSSYTGDIAIDDISFSNASCSVSPSAAVAHLPSQPTDFLVRLVDNNGKANQGRVEVFYNGFWGTVCDDQFDHNAAAVVCSKLGYESSTAQVRTRNTFGSGNGTIVLDNVVCNGHETGLDKCRHNPPGVSDCSHGEDVGVVCSAECMHVKADIVFMLDSSSSEGAVNFQKQKDFVSSFVNALTIGPSNVQVGVITFSTTARVNFDLNDHRTKSTVVSAINGISYLQGSTHTDLGLNLAWTKVFNQLGDRPDAQNILYVLTDGQSSNPAATAVQAGQVREHNIKTYAIGIGTNVRRPELNSIAMNSAYVIQVSDFSNLQTITAKLRNDLCSDVPVTTASPPLDCKGVTCQGYNNTCILSDTGRNGSLAAGCQHECHYIMTIQYSPCGSWPLSSCCCRTQSCIDSIQATTTFSTTTSTTTVPTTTQAPCRDHGPVGYCTNEKDTICNPTDERGWEYAQHMCPVTCNLCSEHLRQDCEDNDKNGLCELNRDSICNAANPEGKEFAINACAKTCNMCSEYYEADISFYSNTDNNCPCTYNIDSCSNNYHYTDDDNNNSRRNNNRRELRSYYYWLNVS</sequence>
<dbReference type="FunFam" id="3.10.250.10:FF:000001">
    <property type="entry name" value="Lysyl oxidase 4 isoform X1"/>
    <property type="match status" value="2"/>
</dbReference>
<dbReference type="InterPro" id="IPR002035">
    <property type="entry name" value="VWF_A"/>
</dbReference>
<dbReference type="GO" id="GO:0016020">
    <property type="term" value="C:membrane"/>
    <property type="evidence" value="ECO:0007669"/>
    <property type="project" value="InterPro"/>
</dbReference>
<dbReference type="CDD" id="cd06263">
    <property type="entry name" value="MAM"/>
    <property type="match status" value="1"/>
</dbReference>
<dbReference type="SUPFAM" id="SSF49899">
    <property type="entry name" value="Concanavalin A-like lectins/glucanases"/>
    <property type="match status" value="1"/>
</dbReference>
<feature type="disulfide bond" evidence="3">
    <location>
        <begin position="370"/>
        <end position="380"/>
    </location>
</feature>
<dbReference type="PROSITE" id="PS50060">
    <property type="entry name" value="MAM_2"/>
    <property type="match status" value="1"/>
</dbReference>
<dbReference type="InterPro" id="IPR003582">
    <property type="entry name" value="ShKT_dom"/>
</dbReference>
<dbReference type="Pfam" id="PF00092">
    <property type="entry name" value="VWA"/>
    <property type="match status" value="1"/>
</dbReference>
<dbReference type="PROSITE" id="PS00420">
    <property type="entry name" value="SRCR_1"/>
    <property type="match status" value="1"/>
</dbReference>
<dbReference type="CDD" id="cd01450">
    <property type="entry name" value="vWFA_subfamily_ECM"/>
    <property type="match status" value="1"/>
</dbReference>